<accession>A0ABS9UGM9</accession>
<dbReference type="EMBL" id="JAKZFC010000008">
    <property type="protein sequence ID" value="MCH7323507.1"/>
    <property type="molecule type" value="Genomic_DNA"/>
</dbReference>
<name>A0ABS9UGM9_9BACL</name>
<sequence length="63" mass="7537">MSAPTVLYVFEQFTLKENRSNTGERKAFKESINYATLSRFNLIKFLRLFNRQVNRSPRFPFIC</sequence>
<organism evidence="1 2">
    <name type="scientific">Solibacillus palustris</name>
    <dbReference type="NCBI Taxonomy" id="2908203"/>
    <lineage>
        <taxon>Bacteria</taxon>
        <taxon>Bacillati</taxon>
        <taxon>Bacillota</taxon>
        <taxon>Bacilli</taxon>
        <taxon>Bacillales</taxon>
        <taxon>Caryophanaceae</taxon>
        <taxon>Solibacillus</taxon>
    </lineage>
</organism>
<protein>
    <submittedName>
        <fullName evidence="1">Uncharacterized protein</fullName>
    </submittedName>
</protein>
<dbReference type="Proteomes" id="UP001316087">
    <property type="component" value="Unassembled WGS sequence"/>
</dbReference>
<keyword evidence="2" id="KW-1185">Reference proteome</keyword>
<reference evidence="1 2" key="1">
    <citation type="submission" date="2022-03" db="EMBL/GenBank/DDBJ databases">
        <authorList>
            <person name="Jo J.-H."/>
            <person name="Im W.-T."/>
        </authorList>
    </citation>
    <scope>NUCLEOTIDE SEQUENCE [LARGE SCALE GENOMIC DNA]</scope>
    <source>
        <strain evidence="1 2">MA9</strain>
    </source>
</reference>
<evidence type="ECO:0000313" key="2">
    <source>
        <dbReference type="Proteomes" id="UP001316087"/>
    </source>
</evidence>
<proteinExistence type="predicted"/>
<comment type="caution">
    <text evidence="1">The sequence shown here is derived from an EMBL/GenBank/DDBJ whole genome shotgun (WGS) entry which is preliminary data.</text>
</comment>
<gene>
    <name evidence="1" type="ORF">LZ480_16650</name>
</gene>
<evidence type="ECO:0000313" key="1">
    <source>
        <dbReference type="EMBL" id="MCH7323507.1"/>
    </source>
</evidence>